<accession>A0A1D1W1N0</accession>
<dbReference type="EMBL" id="BDGG01000015">
    <property type="protein sequence ID" value="GAV07321.1"/>
    <property type="molecule type" value="Genomic_DNA"/>
</dbReference>
<evidence type="ECO:0000313" key="4">
    <source>
        <dbReference type="Proteomes" id="UP000186922"/>
    </source>
</evidence>
<dbReference type="Proteomes" id="UP000186922">
    <property type="component" value="Unassembled WGS sequence"/>
</dbReference>
<dbReference type="AlphaFoldDB" id="A0A1D1W1N0"/>
<dbReference type="InterPro" id="IPR052925">
    <property type="entry name" value="Phage_Integrase-like_Recomb"/>
</dbReference>
<evidence type="ECO:0008006" key="5">
    <source>
        <dbReference type="Google" id="ProtNLM"/>
    </source>
</evidence>
<dbReference type="InterPro" id="IPR013762">
    <property type="entry name" value="Integrase-like_cat_sf"/>
</dbReference>
<name>A0A1D1W1N0_RAMVA</name>
<organism evidence="3 4">
    <name type="scientific">Ramazzottius varieornatus</name>
    <name type="common">Water bear</name>
    <name type="synonym">Tardigrade</name>
    <dbReference type="NCBI Taxonomy" id="947166"/>
    <lineage>
        <taxon>Eukaryota</taxon>
        <taxon>Metazoa</taxon>
        <taxon>Ecdysozoa</taxon>
        <taxon>Tardigrada</taxon>
        <taxon>Eutardigrada</taxon>
        <taxon>Parachela</taxon>
        <taxon>Hypsibioidea</taxon>
        <taxon>Ramazzottiidae</taxon>
        <taxon>Ramazzottius</taxon>
    </lineage>
</organism>
<evidence type="ECO:0000256" key="2">
    <source>
        <dbReference type="SAM" id="MobiDB-lite"/>
    </source>
</evidence>
<proteinExistence type="predicted"/>
<evidence type="ECO:0000313" key="3">
    <source>
        <dbReference type="EMBL" id="GAV07321.1"/>
    </source>
</evidence>
<dbReference type="SUPFAM" id="SSF56349">
    <property type="entry name" value="DNA breaking-rejoining enzymes"/>
    <property type="match status" value="1"/>
</dbReference>
<protein>
    <recommendedName>
        <fullName evidence="5">Tyr recombinase domain-containing protein</fullName>
    </recommendedName>
</protein>
<dbReference type="OrthoDB" id="10065968at2759"/>
<dbReference type="PANTHER" id="PTHR34605:SF3">
    <property type="entry name" value="P CELL-TYPE AGGLUTINATION PROTEIN MAP4-LIKE-RELATED"/>
    <property type="match status" value="1"/>
</dbReference>
<dbReference type="Gene3D" id="1.10.443.10">
    <property type="entry name" value="Intergrase catalytic core"/>
    <property type="match status" value="1"/>
</dbReference>
<keyword evidence="1" id="KW-0233">DNA recombination</keyword>
<dbReference type="GO" id="GO:0003677">
    <property type="term" value="F:DNA binding"/>
    <property type="evidence" value="ECO:0007669"/>
    <property type="project" value="InterPro"/>
</dbReference>
<comment type="caution">
    <text evidence="3">The sequence shown here is derived from an EMBL/GenBank/DDBJ whole genome shotgun (WGS) entry which is preliminary data.</text>
</comment>
<dbReference type="GO" id="GO:0006310">
    <property type="term" value="P:DNA recombination"/>
    <property type="evidence" value="ECO:0007669"/>
    <property type="project" value="UniProtKB-KW"/>
</dbReference>
<evidence type="ECO:0000256" key="1">
    <source>
        <dbReference type="ARBA" id="ARBA00023172"/>
    </source>
</evidence>
<feature type="compositionally biased region" description="Basic residues" evidence="2">
    <location>
        <begin position="217"/>
        <end position="235"/>
    </location>
</feature>
<feature type="region of interest" description="Disordered" evidence="2">
    <location>
        <begin position="194"/>
        <end position="235"/>
    </location>
</feature>
<dbReference type="PANTHER" id="PTHR34605">
    <property type="entry name" value="PHAGE_INTEGRASE DOMAIN-CONTAINING PROTEIN"/>
    <property type="match status" value="1"/>
</dbReference>
<gene>
    <name evidence="3" type="primary">RvY_17167-1</name>
    <name evidence="3" type="synonym">RvY_17167.1</name>
    <name evidence="3" type="ORF">RvY_17167</name>
</gene>
<sequence>MAHIKSTLRHSSLCPDVQRLYWCACCFGFFGFLRASEFTTAPHSSFQSSQHTLIFHNITTTADRSLVLHLPHSKFASNERIVLLPTDRSICPFRAYMSYLPFRRELDDQYPPFFMFPDKSFLSYTIFNSAIKSFLQDLSDSHLCSTHSFRIGAATSASATVPRTPSSRRQVDERAKSTGLEVLLVTDVMAMAGKPEGRGSRNARNPQRQSAATPIHFQRRRGAYYSGGKKRVQKT</sequence>
<keyword evidence="4" id="KW-1185">Reference proteome</keyword>
<reference evidence="3 4" key="1">
    <citation type="journal article" date="2016" name="Nat. Commun.">
        <title>Extremotolerant tardigrade genome and improved radiotolerance of human cultured cells by tardigrade-unique protein.</title>
        <authorList>
            <person name="Hashimoto T."/>
            <person name="Horikawa D.D."/>
            <person name="Saito Y."/>
            <person name="Kuwahara H."/>
            <person name="Kozuka-Hata H."/>
            <person name="Shin-I T."/>
            <person name="Minakuchi Y."/>
            <person name="Ohishi K."/>
            <person name="Motoyama A."/>
            <person name="Aizu T."/>
            <person name="Enomoto A."/>
            <person name="Kondo K."/>
            <person name="Tanaka S."/>
            <person name="Hara Y."/>
            <person name="Koshikawa S."/>
            <person name="Sagara H."/>
            <person name="Miura T."/>
            <person name="Yokobori S."/>
            <person name="Miyagawa K."/>
            <person name="Suzuki Y."/>
            <person name="Kubo T."/>
            <person name="Oyama M."/>
            <person name="Kohara Y."/>
            <person name="Fujiyama A."/>
            <person name="Arakawa K."/>
            <person name="Katayama T."/>
            <person name="Toyoda A."/>
            <person name="Kunieda T."/>
        </authorList>
    </citation>
    <scope>NUCLEOTIDE SEQUENCE [LARGE SCALE GENOMIC DNA]</scope>
    <source>
        <strain evidence="3 4">YOKOZUNA-1</strain>
    </source>
</reference>
<dbReference type="InterPro" id="IPR011010">
    <property type="entry name" value="DNA_brk_join_enz"/>
</dbReference>
<feature type="compositionally biased region" description="Polar residues" evidence="2">
    <location>
        <begin position="202"/>
        <end position="212"/>
    </location>
</feature>
<dbReference type="GO" id="GO:0015074">
    <property type="term" value="P:DNA integration"/>
    <property type="evidence" value="ECO:0007669"/>
    <property type="project" value="InterPro"/>
</dbReference>